<comment type="similarity">
    <text evidence="2">Belongs to the RNA methyltransferase RsmE family.</text>
</comment>
<feature type="domain" description="Ribosomal RNA small subunit methyltransferase E PUA-like" evidence="12">
    <location>
        <begin position="18"/>
        <end position="64"/>
    </location>
</feature>
<dbReference type="InterPro" id="IPR006700">
    <property type="entry name" value="RsmE"/>
</dbReference>
<evidence type="ECO:0000256" key="6">
    <source>
        <dbReference type="ARBA" id="ARBA00022603"/>
    </source>
</evidence>
<evidence type="ECO:0000259" key="12">
    <source>
        <dbReference type="Pfam" id="PF20260"/>
    </source>
</evidence>
<dbReference type="PIRSF" id="PIRSF015601">
    <property type="entry name" value="MTase_slr0722"/>
    <property type="match status" value="1"/>
</dbReference>
<evidence type="ECO:0000256" key="2">
    <source>
        <dbReference type="ARBA" id="ARBA00005528"/>
    </source>
</evidence>
<dbReference type="Gene3D" id="3.40.1280.10">
    <property type="match status" value="1"/>
</dbReference>
<evidence type="ECO:0000256" key="10">
    <source>
        <dbReference type="ARBA" id="ARBA00047944"/>
    </source>
</evidence>
<dbReference type="GO" id="GO:0070475">
    <property type="term" value="P:rRNA base methylation"/>
    <property type="evidence" value="ECO:0007669"/>
    <property type="project" value="TreeGrafter"/>
</dbReference>
<keyword evidence="7 13" id="KW-0808">Transferase</keyword>
<keyword evidence="6 13" id="KW-0489">Methyltransferase</keyword>
<evidence type="ECO:0000256" key="8">
    <source>
        <dbReference type="ARBA" id="ARBA00022691"/>
    </source>
</evidence>
<dbReference type="PANTHER" id="PTHR30027:SF3">
    <property type="entry name" value="16S RRNA (URACIL(1498)-N(3))-METHYLTRANSFERASE"/>
    <property type="match status" value="1"/>
</dbReference>
<reference evidence="13" key="1">
    <citation type="submission" date="2018-06" db="EMBL/GenBank/DDBJ databases">
        <authorList>
            <person name="Zhirakovskaya E."/>
        </authorList>
    </citation>
    <scope>NUCLEOTIDE SEQUENCE</scope>
</reference>
<dbReference type="GO" id="GO:0005737">
    <property type="term" value="C:cytoplasm"/>
    <property type="evidence" value="ECO:0007669"/>
    <property type="project" value="UniProtKB-SubCell"/>
</dbReference>
<evidence type="ECO:0000256" key="3">
    <source>
        <dbReference type="ARBA" id="ARBA00012328"/>
    </source>
</evidence>
<dbReference type="NCBIfam" id="TIGR00046">
    <property type="entry name" value="RsmE family RNA methyltransferase"/>
    <property type="match status" value="1"/>
</dbReference>
<dbReference type="SUPFAM" id="SSF75217">
    <property type="entry name" value="alpha/beta knot"/>
    <property type="match status" value="1"/>
</dbReference>
<evidence type="ECO:0000259" key="11">
    <source>
        <dbReference type="Pfam" id="PF04452"/>
    </source>
</evidence>
<dbReference type="InterPro" id="IPR046886">
    <property type="entry name" value="RsmE_MTase_dom"/>
</dbReference>
<dbReference type="InterPro" id="IPR046887">
    <property type="entry name" value="RsmE_PUA-like"/>
</dbReference>
<dbReference type="NCBIfam" id="NF008692">
    <property type="entry name" value="PRK11713.1-5"/>
    <property type="match status" value="1"/>
</dbReference>
<evidence type="ECO:0000256" key="1">
    <source>
        <dbReference type="ARBA" id="ARBA00004496"/>
    </source>
</evidence>
<accession>A0A3B1DHZ3</accession>
<dbReference type="Pfam" id="PF20260">
    <property type="entry name" value="PUA_4"/>
    <property type="match status" value="1"/>
</dbReference>
<evidence type="ECO:0000256" key="4">
    <source>
        <dbReference type="ARBA" id="ARBA00022490"/>
    </source>
</evidence>
<dbReference type="Pfam" id="PF04452">
    <property type="entry name" value="Methyltrans_RNA"/>
    <property type="match status" value="1"/>
</dbReference>
<proteinExistence type="inferred from homology"/>
<evidence type="ECO:0000256" key="7">
    <source>
        <dbReference type="ARBA" id="ARBA00022679"/>
    </source>
</evidence>
<name>A0A3B1DHZ3_9ZZZZ</name>
<dbReference type="GO" id="GO:0070042">
    <property type="term" value="F:rRNA (uridine-N3-)-methyltransferase activity"/>
    <property type="evidence" value="ECO:0007669"/>
    <property type="project" value="TreeGrafter"/>
</dbReference>
<keyword evidence="8" id="KW-0949">S-adenosyl-L-methionine</keyword>
<dbReference type="AlphaFoldDB" id="A0A3B1DHZ3"/>
<dbReference type="SUPFAM" id="SSF88697">
    <property type="entry name" value="PUA domain-like"/>
    <property type="match status" value="1"/>
</dbReference>
<dbReference type="CDD" id="cd18084">
    <property type="entry name" value="RsmE-like"/>
    <property type="match status" value="1"/>
</dbReference>
<comment type="subcellular location">
    <subcellularLocation>
        <location evidence="1">Cytoplasm</location>
    </subcellularLocation>
</comment>
<keyword evidence="5" id="KW-0698">rRNA processing</keyword>
<sequence>MPVYFIRSEQIDQNQVHLDKNLQHHLRNVLRLKVGESILLVDEHPKRYEARVTASHPHPIALSIESETLPPLQNSPTIRLAVAFIKKDKMDWLVQKATELGISSFTPLITERTVIRPEMKNTLHQQTRWEKIAREAAQQSCQWRIPHIEAPLPFETLLSEKNHDTFQVICTERHVSLPEQTNIRNAISGKKRGTILIGPEGGWTSSEKNRAGTAGFSPISLGEHILRTETAALAILSILQYESNLWKS</sequence>
<dbReference type="InterPro" id="IPR029026">
    <property type="entry name" value="tRNA_m1G_MTases_N"/>
</dbReference>
<dbReference type="PANTHER" id="PTHR30027">
    <property type="entry name" value="RIBOSOMAL RNA SMALL SUBUNIT METHYLTRANSFERASE E"/>
    <property type="match status" value="1"/>
</dbReference>
<comment type="function">
    <text evidence="9">Specifically methylates the N3 position of the uracil ring of uridine 1498 (m3U1498) in 16S rRNA. Acts on the fully assembled 30S ribosomal subunit.</text>
</comment>
<evidence type="ECO:0000256" key="5">
    <source>
        <dbReference type="ARBA" id="ARBA00022552"/>
    </source>
</evidence>
<dbReference type="EMBL" id="UOGF01000074">
    <property type="protein sequence ID" value="VAX31325.1"/>
    <property type="molecule type" value="Genomic_DNA"/>
</dbReference>
<keyword evidence="4" id="KW-0963">Cytoplasm</keyword>
<organism evidence="13">
    <name type="scientific">hydrothermal vent metagenome</name>
    <dbReference type="NCBI Taxonomy" id="652676"/>
    <lineage>
        <taxon>unclassified sequences</taxon>
        <taxon>metagenomes</taxon>
        <taxon>ecological metagenomes</taxon>
    </lineage>
</organism>
<dbReference type="EC" id="2.1.1.193" evidence="3"/>
<evidence type="ECO:0000313" key="13">
    <source>
        <dbReference type="EMBL" id="VAX31325.1"/>
    </source>
</evidence>
<feature type="domain" description="Ribosomal RNA small subunit methyltransferase E methyltransferase" evidence="11">
    <location>
        <begin position="75"/>
        <end position="240"/>
    </location>
</feature>
<dbReference type="InterPro" id="IPR029028">
    <property type="entry name" value="Alpha/beta_knot_MTases"/>
</dbReference>
<gene>
    <name evidence="13" type="ORF">MNBD_NITROSPIRAE01-525</name>
</gene>
<protein>
    <recommendedName>
        <fullName evidence="3">16S rRNA (uracil(1498)-N(3))-methyltransferase</fullName>
        <ecNumber evidence="3">2.1.1.193</ecNumber>
    </recommendedName>
</protein>
<evidence type="ECO:0000256" key="9">
    <source>
        <dbReference type="ARBA" id="ARBA00025699"/>
    </source>
</evidence>
<comment type="catalytic activity">
    <reaction evidence="10">
        <text>uridine(1498) in 16S rRNA + S-adenosyl-L-methionine = N(3)-methyluridine(1498) in 16S rRNA + S-adenosyl-L-homocysteine + H(+)</text>
        <dbReference type="Rhea" id="RHEA:42920"/>
        <dbReference type="Rhea" id="RHEA-COMP:10283"/>
        <dbReference type="Rhea" id="RHEA-COMP:10284"/>
        <dbReference type="ChEBI" id="CHEBI:15378"/>
        <dbReference type="ChEBI" id="CHEBI:57856"/>
        <dbReference type="ChEBI" id="CHEBI:59789"/>
        <dbReference type="ChEBI" id="CHEBI:65315"/>
        <dbReference type="ChEBI" id="CHEBI:74502"/>
        <dbReference type="EC" id="2.1.1.193"/>
    </reaction>
</comment>
<dbReference type="InterPro" id="IPR015947">
    <property type="entry name" value="PUA-like_sf"/>
</dbReference>